<keyword evidence="1" id="KW-0472">Membrane</keyword>
<evidence type="ECO:0000313" key="3">
    <source>
        <dbReference type="Proteomes" id="UP000434172"/>
    </source>
</evidence>
<feature type="transmembrane region" description="Helical" evidence="1">
    <location>
        <begin position="32"/>
        <end position="55"/>
    </location>
</feature>
<dbReference type="OrthoDB" id="4850108at2759"/>
<proteinExistence type="predicted"/>
<gene>
    <name evidence="2" type="ORF">GQ607_012018</name>
</gene>
<keyword evidence="3" id="KW-1185">Reference proteome</keyword>
<organism evidence="2 3">
    <name type="scientific">Colletotrichum asianum</name>
    <dbReference type="NCBI Taxonomy" id="702518"/>
    <lineage>
        <taxon>Eukaryota</taxon>
        <taxon>Fungi</taxon>
        <taxon>Dikarya</taxon>
        <taxon>Ascomycota</taxon>
        <taxon>Pezizomycotina</taxon>
        <taxon>Sordariomycetes</taxon>
        <taxon>Hypocreomycetidae</taxon>
        <taxon>Glomerellales</taxon>
        <taxon>Glomerellaceae</taxon>
        <taxon>Colletotrichum</taxon>
        <taxon>Colletotrichum gloeosporioides species complex</taxon>
    </lineage>
</organism>
<evidence type="ECO:0000256" key="1">
    <source>
        <dbReference type="SAM" id="Phobius"/>
    </source>
</evidence>
<dbReference type="AlphaFoldDB" id="A0A8H3ZI99"/>
<protein>
    <submittedName>
        <fullName evidence="2">Uncharacterized protein</fullName>
    </submittedName>
</protein>
<accession>A0A8H3ZI99</accession>
<keyword evidence="1" id="KW-0812">Transmembrane</keyword>
<evidence type="ECO:0000313" key="2">
    <source>
        <dbReference type="EMBL" id="KAF0320784.1"/>
    </source>
</evidence>
<name>A0A8H3ZI99_9PEZI</name>
<dbReference type="Proteomes" id="UP000434172">
    <property type="component" value="Unassembled WGS sequence"/>
</dbReference>
<dbReference type="EMBL" id="WOWK01000079">
    <property type="protein sequence ID" value="KAF0320784.1"/>
    <property type="molecule type" value="Genomic_DNA"/>
</dbReference>
<comment type="caution">
    <text evidence="2">The sequence shown here is derived from an EMBL/GenBank/DDBJ whole genome shotgun (WGS) entry which is preliminary data.</text>
</comment>
<keyword evidence="1" id="KW-1133">Transmembrane helix</keyword>
<sequence length="116" mass="13285">MSDAGSQEWCPYVDCAETDNINIKPYADISGYGVVCGFLGTAYFVLLLVIADYIFAFDPEEDPLRTQETNSRLTDEVRWQPNPVDDRLLKRLRKDFHLPLNGSDRFRAAFNEVCFP</sequence>
<reference evidence="2 3" key="1">
    <citation type="submission" date="2019-12" db="EMBL/GenBank/DDBJ databases">
        <title>A genome sequence resource for the geographically widespread anthracnose pathogen Colletotrichum asianum.</title>
        <authorList>
            <person name="Meng Y."/>
        </authorList>
    </citation>
    <scope>NUCLEOTIDE SEQUENCE [LARGE SCALE GENOMIC DNA]</scope>
    <source>
        <strain evidence="2 3">ICMP 18580</strain>
    </source>
</reference>